<reference evidence="2 3" key="1">
    <citation type="submission" date="2019-05" db="EMBL/GenBank/DDBJ databases">
        <title>Sulfitobacter sabulilitoris sp. nov., isolated from a marine sand.</title>
        <authorList>
            <person name="Yoon J.-H."/>
        </authorList>
    </citation>
    <scope>NUCLEOTIDE SEQUENCE [LARGE SCALE GENOMIC DNA]</scope>
    <source>
        <strain evidence="2 3">HSMS-29</strain>
    </source>
</reference>
<protein>
    <submittedName>
        <fullName evidence="2">DUF2484 family protein</fullName>
    </submittedName>
</protein>
<feature type="transmembrane region" description="Helical" evidence="1">
    <location>
        <begin position="39"/>
        <end position="63"/>
    </location>
</feature>
<dbReference type="InterPro" id="IPR018919">
    <property type="entry name" value="DUF2484"/>
</dbReference>
<evidence type="ECO:0000313" key="3">
    <source>
        <dbReference type="Proteomes" id="UP000309550"/>
    </source>
</evidence>
<evidence type="ECO:0000313" key="2">
    <source>
        <dbReference type="EMBL" id="TMM55017.1"/>
    </source>
</evidence>
<keyword evidence="1" id="KW-0472">Membrane</keyword>
<sequence length="83" mass="9218">MMLLWASVLWVLASAGVAMLPMRHQYVPGVALLVAAPVLIYFIGAQVGWIPGLLALAAFVSMFRNPLRYFWARARGQHPELPK</sequence>
<dbReference type="OrthoDB" id="7869914at2"/>
<comment type="caution">
    <text evidence="2">The sequence shown here is derived from an EMBL/GenBank/DDBJ whole genome shotgun (WGS) entry which is preliminary data.</text>
</comment>
<keyword evidence="1" id="KW-0812">Transmembrane</keyword>
<proteinExistence type="predicted"/>
<dbReference type="Pfam" id="PF10658">
    <property type="entry name" value="DUF2484"/>
    <property type="match status" value="1"/>
</dbReference>
<keyword evidence="1" id="KW-1133">Transmembrane helix</keyword>
<name>A0A5S3PKY6_9RHOB</name>
<gene>
    <name evidence="2" type="ORF">FDT80_05440</name>
</gene>
<dbReference type="RefSeq" id="WP_138661187.1">
    <property type="nucleotide sequence ID" value="NZ_VANS01000001.1"/>
</dbReference>
<dbReference type="EMBL" id="VANS01000001">
    <property type="protein sequence ID" value="TMM55017.1"/>
    <property type="molecule type" value="Genomic_DNA"/>
</dbReference>
<keyword evidence="3" id="KW-1185">Reference proteome</keyword>
<dbReference type="Proteomes" id="UP000309550">
    <property type="component" value="Unassembled WGS sequence"/>
</dbReference>
<dbReference type="AlphaFoldDB" id="A0A5S3PKY6"/>
<organism evidence="2 3">
    <name type="scientific">Sulfitobacter sabulilitoris</name>
    <dbReference type="NCBI Taxonomy" id="2562655"/>
    <lineage>
        <taxon>Bacteria</taxon>
        <taxon>Pseudomonadati</taxon>
        <taxon>Pseudomonadota</taxon>
        <taxon>Alphaproteobacteria</taxon>
        <taxon>Rhodobacterales</taxon>
        <taxon>Roseobacteraceae</taxon>
        <taxon>Sulfitobacter</taxon>
    </lineage>
</organism>
<accession>A0A5S3PKY6</accession>
<evidence type="ECO:0000256" key="1">
    <source>
        <dbReference type="SAM" id="Phobius"/>
    </source>
</evidence>